<evidence type="ECO:0000256" key="1">
    <source>
        <dbReference type="SAM" id="MobiDB-lite"/>
    </source>
</evidence>
<accession>Q2SEA4</accession>
<gene>
    <name evidence="2" type="ordered locus">HCH_04313</name>
</gene>
<dbReference type="AlphaFoldDB" id="Q2SEA4"/>
<proteinExistence type="predicted"/>
<dbReference type="GO" id="GO:0003677">
    <property type="term" value="F:DNA binding"/>
    <property type="evidence" value="ECO:0007669"/>
    <property type="project" value="InterPro"/>
</dbReference>
<dbReference type="Proteomes" id="UP000000238">
    <property type="component" value="Chromosome"/>
</dbReference>
<keyword evidence="3" id="KW-1185">Reference proteome</keyword>
<evidence type="ECO:0000313" key="2">
    <source>
        <dbReference type="EMBL" id="ABC31020.1"/>
    </source>
</evidence>
<feature type="region of interest" description="Disordered" evidence="1">
    <location>
        <begin position="124"/>
        <end position="146"/>
    </location>
</feature>
<name>Q2SEA4_HAHCH</name>
<sequence length="146" mass="17032">MSVTKRIERLLLDRGVHPRKIKREISVACNVRYETVRQWFNGDIYQVGADYLITIADKWDGNFEWLRTGDGPMYRVRMEEDGPVYQLPPEKQAWLDLYDRTTEFERTLLVSELDRIRHAFRKPSGPSVKRGHNGAAVRIQESPVAS</sequence>
<reference evidence="2 3" key="1">
    <citation type="journal article" date="2005" name="Nucleic Acids Res.">
        <title>Genomic blueprint of Hahella chejuensis, a marine microbe producing an algicidal agent.</title>
        <authorList>
            <person name="Jeong H."/>
            <person name="Yim J.H."/>
            <person name="Lee C."/>
            <person name="Choi S.-H."/>
            <person name="Park Y.K."/>
            <person name="Yoon S.H."/>
            <person name="Hur C.-G."/>
            <person name="Kang H.-Y."/>
            <person name="Kim D."/>
            <person name="Lee H.H."/>
            <person name="Park K.H."/>
            <person name="Park S.-H."/>
            <person name="Park H.-S."/>
            <person name="Lee H.K."/>
            <person name="Oh T.K."/>
            <person name="Kim J.F."/>
        </authorList>
    </citation>
    <scope>NUCLEOTIDE SEQUENCE [LARGE SCALE GENOMIC DNA]</scope>
    <source>
        <strain evidence="2 3">KCTC 2396</strain>
    </source>
</reference>
<dbReference type="Gene3D" id="1.10.260.40">
    <property type="entry name" value="lambda repressor-like DNA-binding domains"/>
    <property type="match status" value="1"/>
</dbReference>
<dbReference type="KEGG" id="hch:HCH_04313"/>
<dbReference type="HOGENOM" id="CLU_1832360_0_0_6"/>
<organism evidence="2 3">
    <name type="scientific">Hahella chejuensis (strain KCTC 2396)</name>
    <dbReference type="NCBI Taxonomy" id="349521"/>
    <lineage>
        <taxon>Bacteria</taxon>
        <taxon>Pseudomonadati</taxon>
        <taxon>Pseudomonadota</taxon>
        <taxon>Gammaproteobacteria</taxon>
        <taxon>Oceanospirillales</taxon>
        <taxon>Hahellaceae</taxon>
        <taxon>Hahella</taxon>
    </lineage>
</organism>
<dbReference type="RefSeq" id="WP_011398087.1">
    <property type="nucleotide sequence ID" value="NC_007645.1"/>
</dbReference>
<dbReference type="InterPro" id="IPR010982">
    <property type="entry name" value="Lambda_DNA-bd_dom_sf"/>
</dbReference>
<dbReference type="EMBL" id="CP000155">
    <property type="protein sequence ID" value="ABC31020.1"/>
    <property type="molecule type" value="Genomic_DNA"/>
</dbReference>
<evidence type="ECO:0000313" key="3">
    <source>
        <dbReference type="Proteomes" id="UP000000238"/>
    </source>
</evidence>
<dbReference type="STRING" id="349521.HCH_04313"/>
<protein>
    <submittedName>
        <fullName evidence="2">Uncharacterized protein</fullName>
    </submittedName>
</protein>